<dbReference type="GO" id="GO:0004497">
    <property type="term" value="F:monooxygenase activity"/>
    <property type="evidence" value="ECO:0007669"/>
    <property type="project" value="UniProtKB-KW"/>
</dbReference>
<dbReference type="AlphaFoldDB" id="A0A9W7L259"/>
<gene>
    <name evidence="3" type="ORF">TrCOL_g7415</name>
</gene>
<dbReference type="InterPro" id="IPR036188">
    <property type="entry name" value="FAD/NAD-bd_sf"/>
</dbReference>
<sequence length="383" mass="41916">MITIVGTSYSSYLLQLSLKHFNKQIKYRLVEPAINTFVKPPIEIGLWTQALQIINRLSPEAYQQILTNGVWCQHVEYRGLGGQRLIGSELGRVGGDNYGSRVKTGLLFVEQDKLLDILREAVGREAIEGEGGEVEYGFDVEDLVEEVVGGKEVVIDCSGASSHLRSLLFPSPSHRLNSLGFTVTRGTSTHTLESSSFQTLGPSNYRFAAVPSVTGGCTWFTTGPSLSYWSSLPGEESKILSRGQVLSVEEARGFGLLGSLGDLGLPCYAGVGDAARAVNPILSQGVTLAAEDAYVLGRCLGGRRGEEEVREGVRLYEKERWMRMARLNVTGMAVDIAGRGGERTRKGREWAAGLWKEGEGKRRAFDAIMEFSLSPRIKFEGEE</sequence>
<keyword evidence="4" id="KW-1185">Reference proteome</keyword>
<accession>A0A9W7L259</accession>
<dbReference type="Gene3D" id="3.50.50.60">
    <property type="entry name" value="FAD/NAD(P)-binding domain"/>
    <property type="match status" value="1"/>
</dbReference>
<dbReference type="EMBL" id="BRYA01000533">
    <property type="protein sequence ID" value="GMI21631.1"/>
    <property type="molecule type" value="Genomic_DNA"/>
</dbReference>
<dbReference type="OrthoDB" id="10558845at2759"/>
<reference evidence="4" key="1">
    <citation type="journal article" date="2023" name="Commun. Biol.">
        <title>Genome analysis of Parmales, the sister group of diatoms, reveals the evolutionary specialization of diatoms from phago-mixotrophs to photoautotrophs.</title>
        <authorList>
            <person name="Ban H."/>
            <person name="Sato S."/>
            <person name="Yoshikawa S."/>
            <person name="Yamada K."/>
            <person name="Nakamura Y."/>
            <person name="Ichinomiya M."/>
            <person name="Sato N."/>
            <person name="Blanc-Mathieu R."/>
            <person name="Endo H."/>
            <person name="Kuwata A."/>
            <person name="Ogata H."/>
        </authorList>
    </citation>
    <scope>NUCLEOTIDE SEQUENCE [LARGE SCALE GENOMIC DNA]</scope>
</reference>
<dbReference type="InterPro" id="IPR050493">
    <property type="entry name" value="FAD-dep_Monooxygenase_BioMet"/>
</dbReference>
<comment type="caution">
    <text evidence="3">The sequence shown here is derived from an EMBL/GenBank/DDBJ whole genome shotgun (WGS) entry which is preliminary data.</text>
</comment>
<dbReference type="Proteomes" id="UP001165065">
    <property type="component" value="Unassembled WGS sequence"/>
</dbReference>
<proteinExistence type="predicted"/>
<evidence type="ECO:0000313" key="4">
    <source>
        <dbReference type="Proteomes" id="UP001165065"/>
    </source>
</evidence>
<evidence type="ECO:0000313" key="3">
    <source>
        <dbReference type="EMBL" id="GMI21631.1"/>
    </source>
</evidence>
<dbReference type="PANTHER" id="PTHR13789:SF309">
    <property type="entry name" value="PUTATIVE (AFU_ORTHOLOGUE AFUA_6G14510)-RELATED"/>
    <property type="match status" value="1"/>
</dbReference>
<dbReference type="SUPFAM" id="SSF51905">
    <property type="entry name" value="FAD/NAD(P)-binding domain"/>
    <property type="match status" value="1"/>
</dbReference>
<evidence type="ECO:0000256" key="2">
    <source>
        <dbReference type="ARBA" id="ARBA00023033"/>
    </source>
</evidence>
<organism evidence="3 4">
    <name type="scientific">Triparma columacea</name>
    <dbReference type="NCBI Taxonomy" id="722753"/>
    <lineage>
        <taxon>Eukaryota</taxon>
        <taxon>Sar</taxon>
        <taxon>Stramenopiles</taxon>
        <taxon>Ochrophyta</taxon>
        <taxon>Bolidophyceae</taxon>
        <taxon>Parmales</taxon>
        <taxon>Triparmaceae</taxon>
        <taxon>Triparma</taxon>
    </lineage>
</organism>
<keyword evidence="1" id="KW-0560">Oxidoreductase</keyword>
<dbReference type="PANTHER" id="PTHR13789">
    <property type="entry name" value="MONOOXYGENASE"/>
    <property type="match status" value="1"/>
</dbReference>
<name>A0A9W7L259_9STRA</name>
<protein>
    <submittedName>
        <fullName evidence="3">Uncharacterized protein</fullName>
    </submittedName>
</protein>
<keyword evidence="2" id="KW-0503">Monooxygenase</keyword>
<evidence type="ECO:0000256" key="1">
    <source>
        <dbReference type="ARBA" id="ARBA00023002"/>
    </source>
</evidence>